<organism evidence="1 2">
    <name type="scientific">Lentinus tigrinus ALCF2SS1-6</name>
    <dbReference type="NCBI Taxonomy" id="1328759"/>
    <lineage>
        <taxon>Eukaryota</taxon>
        <taxon>Fungi</taxon>
        <taxon>Dikarya</taxon>
        <taxon>Basidiomycota</taxon>
        <taxon>Agaricomycotina</taxon>
        <taxon>Agaricomycetes</taxon>
        <taxon>Polyporales</taxon>
        <taxon>Polyporaceae</taxon>
        <taxon>Lentinus</taxon>
    </lineage>
</organism>
<evidence type="ECO:0000313" key="1">
    <source>
        <dbReference type="EMBL" id="RPD60377.1"/>
    </source>
</evidence>
<dbReference type="AlphaFoldDB" id="A0A5C2SAS7"/>
<dbReference type="OrthoDB" id="432528at2759"/>
<dbReference type="EMBL" id="ML122266">
    <property type="protein sequence ID" value="RPD60377.1"/>
    <property type="molecule type" value="Genomic_DNA"/>
</dbReference>
<keyword evidence="2" id="KW-1185">Reference proteome</keyword>
<name>A0A5C2SAS7_9APHY</name>
<accession>A0A5C2SAS7</accession>
<evidence type="ECO:0000313" key="2">
    <source>
        <dbReference type="Proteomes" id="UP000313359"/>
    </source>
</evidence>
<proteinExistence type="predicted"/>
<evidence type="ECO:0008006" key="3">
    <source>
        <dbReference type="Google" id="ProtNLM"/>
    </source>
</evidence>
<gene>
    <name evidence="1" type="ORF">L227DRAFT_575448</name>
</gene>
<sequence length="118" mass="13195">MSVCYNPKINSTIIQPRGVCYGFHYFSHTFILNHSSAAPRWRQIITSSFPTYRAQGQLLTDPATGKLYLFGGYTTTDWVLAGKSEQLVVDEEKRTAQMGPGPWQVCYACNAVGIAERI</sequence>
<dbReference type="Proteomes" id="UP000313359">
    <property type="component" value="Unassembled WGS sequence"/>
</dbReference>
<protein>
    <recommendedName>
        <fullName evidence="3">Galactose oxidase</fullName>
    </recommendedName>
</protein>
<reference evidence="1" key="1">
    <citation type="journal article" date="2018" name="Genome Biol. Evol.">
        <title>Genomics and development of Lentinus tigrinus, a white-rot wood-decaying mushroom with dimorphic fruiting bodies.</title>
        <authorList>
            <person name="Wu B."/>
            <person name="Xu Z."/>
            <person name="Knudson A."/>
            <person name="Carlson A."/>
            <person name="Chen N."/>
            <person name="Kovaka S."/>
            <person name="LaButti K."/>
            <person name="Lipzen A."/>
            <person name="Pennachio C."/>
            <person name="Riley R."/>
            <person name="Schakwitz W."/>
            <person name="Umezawa K."/>
            <person name="Ohm R.A."/>
            <person name="Grigoriev I.V."/>
            <person name="Nagy L.G."/>
            <person name="Gibbons J."/>
            <person name="Hibbett D."/>
        </authorList>
    </citation>
    <scope>NUCLEOTIDE SEQUENCE [LARGE SCALE GENOMIC DNA]</scope>
    <source>
        <strain evidence="1">ALCF2SS1-6</strain>
    </source>
</reference>